<proteinExistence type="predicted"/>
<protein>
    <submittedName>
        <fullName evidence="2">Uncharacterized protein</fullName>
    </submittedName>
</protein>
<evidence type="ECO:0000313" key="2">
    <source>
        <dbReference type="WBParaSite" id="ALUE_0001636501-mRNA-1"/>
    </source>
</evidence>
<dbReference type="Proteomes" id="UP000036681">
    <property type="component" value="Unplaced"/>
</dbReference>
<organism evidence="1 2">
    <name type="scientific">Ascaris lumbricoides</name>
    <name type="common">Giant roundworm</name>
    <dbReference type="NCBI Taxonomy" id="6252"/>
    <lineage>
        <taxon>Eukaryota</taxon>
        <taxon>Metazoa</taxon>
        <taxon>Ecdysozoa</taxon>
        <taxon>Nematoda</taxon>
        <taxon>Chromadorea</taxon>
        <taxon>Rhabditida</taxon>
        <taxon>Spirurina</taxon>
        <taxon>Ascaridomorpha</taxon>
        <taxon>Ascaridoidea</taxon>
        <taxon>Ascarididae</taxon>
        <taxon>Ascaris</taxon>
    </lineage>
</organism>
<keyword evidence="1" id="KW-1185">Reference proteome</keyword>
<sequence length="86" mass="9748">MLPVDEASSRRFACVYPLTADHSCGEEVEEQFLQNEEDVHSLEDRTRVSDDANATRVQVRKDVCLEVEKLELVRHGRTQPVGGGHR</sequence>
<name>A0A0M3IE63_ASCLU</name>
<dbReference type="AlphaFoldDB" id="A0A0M3IE63"/>
<accession>A0A0M3IE63</accession>
<reference evidence="2" key="1">
    <citation type="submission" date="2017-02" db="UniProtKB">
        <authorList>
            <consortium name="WormBaseParasite"/>
        </authorList>
    </citation>
    <scope>IDENTIFICATION</scope>
</reference>
<dbReference type="WBParaSite" id="ALUE_0001636501-mRNA-1">
    <property type="protein sequence ID" value="ALUE_0001636501-mRNA-1"/>
    <property type="gene ID" value="ALUE_0001636501"/>
</dbReference>
<evidence type="ECO:0000313" key="1">
    <source>
        <dbReference type="Proteomes" id="UP000036681"/>
    </source>
</evidence>